<evidence type="ECO:0000313" key="2">
    <source>
        <dbReference type="Proteomes" id="UP000683360"/>
    </source>
</evidence>
<comment type="caution">
    <text evidence="1">The sequence shown here is derived from an EMBL/GenBank/DDBJ whole genome shotgun (WGS) entry which is preliminary data.</text>
</comment>
<name>A0A8S3TL52_MYTED</name>
<protein>
    <submittedName>
        <fullName evidence="1">Uncharacterized protein</fullName>
    </submittedName>
</protein>
<reference evidence="1" key="1">
    <citation type="submission" date="2021-03" db="EMBL/GenBank/DDBJ databases">
        <authorList>
            <person name="Bekaert M."/>
        </authorList>
    </citation>
    <scope>NUCLEOTIDE SEQUENCE</scope>
</reference>
<evidence type="ECO:0000313" key="1">
    <source>
        <dbReference type="EMBL" id="CAG2232231.1"/>
    </source>
</evidence>
<accession>A0A8S3TL52</accession>
<dbReference type="Proteomes" id="UP000683360">
    <property type="component" value="Unassembled WGS sequence"/>
</dbReference>
<keyword evidence="2" id="KW-1185">Reference proteome</keyword>
<dbReference type="AlphaFoldDB" id="A0A8S3TL52"/>
<sequence length="319" mass="36632">MTQQLGWEPLEHRRARSRVIMFYKIINHIVEVPVHHLLSHHDTRTRGSMSNNIRQIRTRLDCFKYSFIPATIISWNNIPPDIRASPSVEHFRHAIQDIQVIAVVLSCNSYRTDAEDVKKVHIIFMNHLDVGYDGLLPEELGFINNVLNKYFVEYFPRAIILSEQLRMLGYYERFIYTTHPWLVSLYLNCPPNLILSGIKLKCPNATELSSFVNAVKQGDITWHAGPMNMQFEVMDVELARFGIKLSKDLDDKMNIVRKFRTLSQRDVPAMTQGIVPILEEEGVAAISVGVNTVTAPPAVPPIFRWKFQNSSVIGIWHPG</sequence>
<gene>
    <name evidence="1" type="ORF">MEDL_44989</name>
</gene>
<dbReference type="OrthoDB" id="197879at2759"/>
<proteinExistence type="predicted"/>
<dbReference type="EMBL" id="CAJPWZ010002172">
    <property type="protein sequence ID" value="CAG2232231.1"/>
    <property type="molecule type" value="Genomic_DNA"/>
</dbReference>
<organism evidence="1 2">
    <name type="scientific">Mytilus edulis</name>
    <name type="common">Blue mussel</name>
    <dbReference type="NCBI Taxonomy" id="6550"/>
    <lineage>
        <taxon>Eukaryota</taxon>
        <taxon>Metazoa</taxon>
        <taxon>Spiralia</taxon>
        <taxon>Lophotrochozoa</taxon>
        <taxon>Mollusca</taxon>
        <taxon>Bivalvia</taxon>
        <taxon>Autobranchia</taxon>
        <taxon>Pteriomorphia</taxon>
        <taxon>Mytilida</taxon>
        <taxon>Mytiloidea</taxon>
        <taxon>Mytilidae</taxon>
        <taxon>Mytilinae</taxon>
        <taxon>Mytilus</taxon>
    </lineage>
</organism>